<dbReference type="PANTHER" id="PTHR46696">
    <property type="entry name" value="P450, PUTATIVE (EUROFUNG)-RELATED"/>
    <property type="match status" value="1"/>
</dbReference>
<dbReference type="PRINTS" id="PR00385">
    <property type="entry name" value="P450"/>
</dbReference>
<comment type="caution">
    <text evidence="8">The sequence shown here is derived from an EMBL/GenBank/DDBJ whole genome shotgun (WGS) entry which is preliminary data.</text>
</comment>
<evidence type="ECO:0000256" key="7">
    <source>
        <dbReference type="RuleBase" id="RU000461"/>
    </source>
</evidence>
<evidence type="ECO:0000256" key="4">
    <source>
        <dbReference type="ARBA" id="ARBA00023002"/>
    </source>
</evidence>
<dbReference type="EC" id="1.14.-.-" evidence="8"/>
<dbReference type="PROSITE" id="PS00086">
    <property type="entry name" value="CYTOCHROME_P450"/>
    <property type="match status" value="1"/>
</dbReference>
<evidence type="ECO:0000256" key="5">
    <source>
        <dbReference type="ARBA" id="ARBA00023004"/>
    </source>
</evidence>
<protein>
    <submittedName>
        <fullName evidence="8">Cytochrome P450</fullName>
        <ecNumber evidence="8">1.14.-.-</ecNumber>
    </submittedName>
</protein>
<keyword evidence="3 7" id="KW-0479">Metal-binding</keyword>
<dbReference type="InterPro" id="IPR036396">
    <property type="entry name" value="Cyt_P450_sf"/>
</dbReference>
<evidence type="ECO:0000313" key="8">
    <source>
        <dbReference type="EMBL" id="MFF3227125.1"/>
    </source>
</evidence>
<evidence type="ECO:0000256" key="3">
    <source>
        <dbReference type="ARBA" id="ARBA00022723"/>
    </source>
</evidence>
<evidence type="ECO:0000256" key="6">
    <source>
        <dbReference type="ARBA" id="ARBA00023033"/>
    </source>
</evidence>
<dbReference type="InterPro" id="IPR002397">
    <property type="entry name" value="Cyt_P450_B"/>
</dbReference>
<proteinExistence type="inferred from homology"/>
<evidence type="ECO:0000256" key="2">
    <source>
        <dbReference type="ARBA" id="ARBA00022617"/>
    </source>
</evidence>
<dbReference type="Pfam" id="PF00067">
    <property type="entry name" value="p450"/>
    <property type="match status" value="1"/>
</dbReference>
<dbReference type="InterPro" id="IPR017972">
    <property type="entry name" value="Cyt_P450_CS"/>
</dbReference>
<keyword evidence="4 7" id="KW-0560">Oxidoreductase</keyword>
<keyword evidence="6 7" id="KW-0503">Monooxygenase</keyword>
<dbReference type="EMBL" id="JBIAPI010000009">
    <property type="protein sequence ID" value="MFF3227125.1"/>
    <property type="molecule type" value="Genomic_DNA"/>
</dbReference>
<comment type="similarity">
    <text evidence="1 7">Belongs to the cytochrome P450 family.</text>
</comment>
<dbReference type="Gene3D" id="1.10.630.10">
    <property type="entry name" value="Cytochrome P450"/>
    <property type="match status" value="1"/>
</dbReference>
<dbReference type="RefSeq" id="WP_387722930.1">
    <property type="nucleotide sequence ID" value="NZ_JBIAPI010000009.1"/>
</dbReference>
<dbReference type="Proteomes" id="UP001601948">
    <property type="component" value="Unassembled WGS sequence"/>
</dbReference>
<dbReference type="PRINTS" id="PR00359">
    <property type="entry name" value="BP450"/>
</dbReference>
<name>A0ABW6R0R6_9NOCA</name>
<evidence type="ECO:0000256" key="1">
    <source>
        <dbReference type="ARBA" id="ARBA00010617"/>
    </source>
</evidence>
<keyword evidence="5 7" id="KW-0408">Iron</keyword>
<dbReference type="GO" id="GO:0016491">
    <property type="term" value="F:oxidoreductase activity"/>
    <property type="evidence" value="ECO:0007669"/>
    <property type="project" value="UniProtKB-KW"/>
</dbReference>
<dbReference type="PANTHER" id="PTHR46696:SF1">
    <property type="entry name" value="CYTOCHROME P450 YJIB-RELATED"/>
    <property type="match status" value="1"/>
</dbReference>
<dbReference type="InterPro" id="IPR001128">
    <property type="entry name" value="Cyt_P450"/>
</dbReference>
<evidence type="ECO:0000313" key="9">
    <source>
        <dbReference type="Proteomes" id="UP001601948"/>
    </source>
</evidence>
<reference evidence="8 9" key="1">
    <citation type="submission" date="2024-10" db="EMBL/GenBank/DDBJ databases">
        <title>The Natural Products Discovery Center: Release of the First 8490 Sequenced Strains for Exploring Actinobacteria Biosynthetic Diversity.</title>
        <authorList>
            <person name="Kalkreuter E."/>
            <person name="Kautsar S.A."/>
            <person name="Yang D."/>
            <person name="Bader C.D."/>
            <person name="Teijaro C.N."/>
            <person name="Fluegel L."/>
            <person name="Davis C.M."/>
            <person name="Simpson J.R."/>
            <person name="Lauterbach L."/>
            <person name="Steele A.D."/>
            <person name="Gui C."/>
            <person name="Meng S."/>
            <person name="Li G."/>
            <person name="Viehrig K."/>
            <person name="Ye F."/>
            <person name="Su P."/>
            <person name="Kiefer A.F."/>
            <person name="Nichols A."/>
            <person name="Cepeda A.J."/>
            <person name="Yan W."/>
            <person name="Fan B."/>
            <person name="Jiang Y."/>
            <person name="Adhikari A."/>
            <person name="Zheng C.-J."/>
            <person name="Schuster L."/>
            <person name="Cowan T.M."/>
            <person name="Smanski M.J."/>
            <person name="Chevrette M.G."/>
            <person name="De Carvalho L.P.S."/>
            <person name="Shen B."/>
        </authorList>
    </citation>
    <scope>NUCLEOTIDE SEQUENCE [LARGE SCALE GENOMIC DNA]</scope>
    <source>
        <strain evidence="8 9">NPDC003040</strain>
    </source>
</reference>
<dbReference type="SUPFAM" id="SSF48264">
    <property type="entry name" value="Cytochrome P450"/>
    <property type="match status" value="1"/>
</dbReference>
<keyword evidence="9" id="KW-1185">Reference proteome</keyword>
<organism evidence="8 9">
    <name type="scientific">Nocardia suismassiliense</name>
    <dbReference type="NCBI Taxonomy" id="2077092"/>
    <lineage>
        <taxon>Bacteria</taxon>
        <taxon>Bacillati</taxon>
        <taxon>Actinomycetota</taxon>
        <taxon>Actinomycetes</taxon>
        <taxon>Mycobacteriales</taxon>
        <taxon>Nocardiaceae</taxon>
        <taxon>Nocardia</taxon>
    </lineage>
</organism>
<gene>
    <name evidence="8" type="ORF">ACFYV7_30310</name>
</gene>
<sequence length="403" mass="44455">MSQTVGDSDLCPFPSRRTARFDPPAAYSELQATAPFQRVRLASGLPAVLVTRHDHVRRLLDDARLSSDEGVIGYPFLYEGAFASPLKDTFMRTDGESHLRVRRMLAKEFTARRAGELRPAVRVIVDACIDEMEAGGNSADLVAAFAFPVPSSMICRLLGVPVEDRPVFEQNTRAMIDIASTQDQVMGAMGAIMGYLDGLLTRKETEPADDLLSRLVHEQLLAGQIERHELVQIALILLVAGHETTATIIGLGVFALLEHPDQLARLKEQPDLWPSAVEELLRHQTIVQNPVQRVATADIEIEGETIRAGEGVVMVLETANRDPRAYDQPDVLDVSRNPRNHLSFSFGPHHCLGHAIARMELEVVFSRLFERLPGLRLAVPSAEVTMRPPTVGLYGVESLPVAW</sequence>
<keyword evidence="2 7" id="KW-0349">Heme</keyword>
<dbReference type="CDD" id="cd11030">
    <property type="entry name" value="CYP105-like"/>
    <property type="match status" value="1"/>
</dbReference>
<accession>A0ABW6R0R6</accession>